<sequence>MNKYFAELGSICLCGLEKYLFLLLTSDYVPVGIIEFLFCDYLKANGAGYEEPNDVTPRYMIWEIEIFYILILIRHTKCKKEQKRVEEETIQDHIHALIRDLHADRNIQEEATENGTEIGTDDTVETEDRTDLVPMVTEGGRGLMAKDVEILVILDKFLCNILPNI</sequence>
<keyword evidence="2" id="KW-1185">Reference proteome</keyword>
<name>A0A0C2JCZ2_THEKT</name>
<organism evidence="1 2">
    <name type="scientific">Thelohanellus kitauei</name>
    <name type="common">Myxosporean</name>
    <dbReference type="NCBI Taxonomy" id="669202"/>
    <lineage>
        <taxon>Eukaryota</taxon>
        <taxon>Metazoa</taxon>
        <taxon>Cnidaria</taxon>
        <taxon>Myxozoa</taxon>
        <taxon>Myxosporea</taxon>
        <taxon>Bivalvulida</taxon>
        <taxon>Platysporina</taxon>
        <taxon>Myxobolidae</taxon>
        <taxon>Thelohanellus</taxon>
    </lineage>
</organism>
<evidence type="ECO:0000313" key="1">
    <source>
        <dbReference type="EMBL" id="KII67053.1"/>
    </source>
</evidence>
<protein>
    <submittedName>
        <fullName evidence="1">Uncharacterized protein</fullName>
    </submittedName>
</protein>
<gene>
    <name evidence="1" type="ORF">RF11_03184</name>
</gene>
<comment type="caution">
    <text evidence="1">The sequence shown here is derived from an EMBL/GenBank/DDBJ whole genome shotgun (WGS) entry which is preliminary data.</text>
</comment>
<proteinExistence type="predicted"/>
<dbReference type="AlphaFoldDB" id="A0A0C2JCZ2"/>
<accession>A0A0C2JCZ2</accession>
<evidence type="ECO:0000313" key="2">
    <source>
        <dbReference type="Proteomes" id="UP000031668"/>
    </source>
</evidence>
<reference evidence="1 2" key="1">
    <citation type="journal article" date="2014" name="Genome Biol. Evol.">
        <title>The genome of the myxosporean Thelohanellus kitauei shows adaptations to nutrient acquisition within its fish host.</title>
        <authorList>
            <person name="Yang Y."/>
            <person name="Xiong J."/>
            <person name="Zhou Z."/>
            <person name="Huo F."/>
            <person name="Miao W."/>
            <person name="Ran C."/>
            <person name="Liu Y."/>
            <person name="Zhang J."/>
            <person name="Feng J."/>
            <person name="Wang M."/>
            <person name="Wang M."/>
            <person name="Wang L."/>
            <person name="Yao B."/>
        </authorList>
    </citation>
    <scope>NUCLEOTIDE SEQUENCE [LARGE SCALE GENOMIC DNA]</scope>
    <source>
        <strain evidence="1">Wuqing</strain>
    </source>
</reference>
<dbReference type="Proteomes" id="UP000031668">
    <property type="component" value="Unassembled WGS sequence"/>
</dbReference>
<dbReference type="EMBL" id="JWZT01003320">
    <property type="protein sequence ID" value="KII67053.1"/>
    <property type="molecule type" value="Genomic_DNA"/>
</dbReference>